<keyword evidence="1" id="KW-1133">Transmembrane helix</keyword>
<keyword evidence="1" id="KW-0472">Membrane</keyword>
<organism evidence="2">
    <name type="scientific">Lepeophtheirus salmonis</name>
    <name type="common">Salmon louse</name>
    <name type="synonym">Caligus salmonis</name>
    <dbReference type="NCBI Taxonomy" id="72036"/>
    <lineage>
        <taxon>Eukaryota</taxon>
        <taxon>Metazoa</taxon>
        <taxon>Ecdysozoa</taxon>
        <taxon>Arthropoda</taxon>
        <taxon>Crustacea</taxon>
        <taxon>Multicrustacea</taxon>
        <taxon>Hexanauplia</taxon>
        <taxon>Copepoda</taxon>
        <taxon>Siphonostomatoida</taxon>
        <taxon>Caligidae</taxon>
        <taxon>Lepeophtheirus</taxon>
    </lineage>
</organism>
<evidence type="ECO:0000256" key="1">
    <source>
        <dbReference type="SAM" id="Phobius"/>
    </source>
</evidence>
<protein>
    <submittedName>
        <fullName evidence="2">Uncharacterized protein</fullName>
    </submittedName>
</protein>
<proteinExistence type="predicted"/>
<sequence length="93" mass="11349">MVYFTFQMTFFEKYPTFMVFYNKLNPYFKPFSIFYTILSIVGYSNRGSRAWGKCTPLKLILLMRRRNCKLYTTYIFLTLSFIILCYRITTYNN</sequence>
<name>A0A0K2VAX3_LEPSM</name>
<feature type="transmembrane region" description="Helical" evidence="1">
    <location>
        <begin position="27"/>
        <end position="43"/>
    </location>
</feature>
<dbReference type="AlphaFoldDB" id="A0A0K2VAX3"/>
<reference evidence="2" key="1">
    <citation type="submission" date="2014-05" db="EMBL/GenBank/DDBJ databases">
        <authorList>
            <person name="Chronopoulou M."/>
        </authorList>
    </citation>
    <scope>NUCLEOTIDE SEQUENCE</scope>
    <source>
        <tissue evidence="2">Whole organism</tissue>
    </source>
</reference>
<accession>A0A0K2VAX3</accession>
<keyword evidence="1" id="KW-0812">Transmembrane</keyword>
<feature type="transmembrane region" description="Helical" evidence="1">
    <location>
        <begin position="70"/>
        <end position="89"/>
    </location>
</feature>
<dbReference type="EMBL" id="HACA01030288">
    <property type="protein sequence ID" value="CDW47649.1"/>
    <property type="molecule type" value="Transcribed_RNA"/>
</dbReference>
<evidence type="ECO:0000313" key="2">
    <source>
        <dbReference type="EMBL" id="CDW47649.1"/>
    </source>
</evidence>